<dbReference type="RefSeq" id="WP_323197925.1">
    <property type="nucleotide sequence ID" value="NZ_JAYGHG010000050.1"/>
</dbReference>
<dbReference type="CDD" id="cd00085">
    <property type="entry name" value="HNHc"/>
    <property type="match status" value="1"/>
</dbReference>
<sequence length="313" mass="36935">MKTLEYYRQKFSQLNVSVSRKFGNALYKPILLLSVVDLITRGIINDNKIMVSDELIVTFTNYWNVIGSAYHKGGLHYPFYHLKNEGFWYLAFTPQFNGLRPKTTKKLKETVEYAYLDIELFNFLQDETYRKYLIDALVVAFFSENESDIEVILKINNTFDEQTVEIEKLLKSDNADYERRWQLKRAAIRNAFFRKAIVYVYDSRCAFCGLKVTKAINQNIIDGAHIKPFSQFYDSRIHNGIALCKNHHWAFDRGWFTIDEQYKILVSQELAEVSPNAKPMKDFHGEKILLPNTEQYFPELEALQWHRQNIFQT</sequence>
<keyword evidence="2" id="KW-0540">Nuclease</keyword>
<comment type="caution">
    <text evidence="2">The sequence shown here is derived from an EMBL/GenBank/DDBJ whole genome shotgun (WGS) entry which is preliminary data.</text>
</comment>
<reference evidence="2 3" key="1">
    <citation type="submission" date="2023-12" db="EMBL/GenBank/DDBJ databases">
        <title>Baltic Sea Cyanobacteria.</title>
        <authorList>
            <person name="Delbaje E."/>
            <person name="Fewer D.P."/>
            <person name="Shishido T.K."/>
        </authorList>
    </citation>
    <scope>NUCLEOTIDE SEQUENCE [LARGE SCALE GENOMIC DNA]</scope>
    <source>
        <strain evidence="2 3">UHCC-0300</strain>
    </source>
</reference>
<keyword evidence="2" id="KW-0378">Hydrolase</keyword>
<dbReference type="EMBL" id="JAYGHG010000050">
    <property type="protein sequence ID" value="MEA5583629.1"/>
    <property type="molecule type" value="Genomic_DNA"/>
</dbReference>
<dbReference type="Proteomes" id="UP001302120">
    <property type="component" value="Unassembled WGS sequence"/>
</dbReference>
<dbReference type="PIRSF" id="PIRSF030850">
    <property type="entry name" value="UCP030850"/>
    <property type="match status" value="1"/>
</dbReference>
<protein>
    <submittedName>
        <fullName evidence="2">HNH endonuclease</fullName>
    </submittedName>
</protein>
<accession>A0ABU5UK83</accession>
<evidence type="ECO:0000313" key="2">
    <source>
        <dbReference type="EMBL" id="MEA5583629.1"/>
    </source>
</evidence>
<dbReference type="InterPro" id="IPR003615">
    <property type="entry name" value="HNH_nuc"/>
</dbReference>
<name>A0ABU5UK83_9CYAN</name>
<gene>
    <name evidence="2" type="ORF">VB620_20080</name>
</gene>
<dbReference type="InterPro" id="IPR011396">
    <property type="entry name" value="PT_DNA_restrict"/>
</dbReference>
<evidence type="ECO:0000313" key="3">
    <source>
        <dbReference type="Proteomes" id="UP001302120"/>
    </source>
</evidence>
<keyword evidence="2" id="KW-0255">Endonuclease</keyword>
<evidence type="ECO:0000259" key="1">
    <source>
        <dbReference type="Pfam" id="PF13391"/>
    </source>
</evidence>
<organism evidence="2 3">
    <name type="scientific">Nodularia harveyana UHCC-0300</name>
    <dbReference type="NCBI Taxonomy" id="2974287"/>
    <lineage>
        <taxon>Bacteria</taxon>
        <taxon>Bacillati</taxon>
        <taxon>Cyanobacteriota</taxon>
        <taxon>Cyanophyceae</taxon>
        <taxon>Nostocales</taxon>
        <taxon>Nodulariaceae</taxon>
        <taxon>Nodularia</taxon>
    </lineage>
</organism>
<dbReference type="Pfam" id="PF13391">
    <property type="entry name" value="HNH_2"/>
    <property type="match status" value="1"/>
</dbReference>
<dbReference type="GO" id="GO:0004519">
    <property type="term" value="F:endonuclease activity"/>
    <property type="evidence" value="ECO:0007669"/>
    <property type="project" value="UniProtKB-KW"/>
</dbReference>
<keyword evidence="3" id="KW-1185">Reference proteome</keyword>
<proteinExistence type="predicted"/>
<feature type="domain" description="HNH nuclease" evidence="1">
    <location>
        <begin position="205"/>
        <end position="259"/>
    </location>
</feature>